<reference evidence="1" key="1">
    <citation type="submission" date="2020-03" db="EMBL/GenBank/DDBJ databases">
        <title>Spirochaetal bacteria isolated from arthropods constitute a novel genus Entomospira genus novum within the order Spirochaetales.</title>
        <authorList>
            <person name="Grana-Miraglia L."/>
            <person name="Sikutova S."/>
            <person name="Fingerle V."/>
            <person name="Sing A."/>
            <person name="Castillo-Ramirez S."/>
            <person name="Margos G."/>
            <person name="Rudolf I."/>
        </authorList>
    </citation>
    <scope>NUCLEOTIDE SEQUENCE</scope>
    <source>
        <strain evidence="1">BR208</strain>
    </source>
</reference>
<comment type="caution">
    <text evidence="1">The sequence shown here is derived from an EMBL/GenBank/DDBJ whole genome shotgun (WGS) entry which is preliminary data.</text>
</comment>
<evidence type="ECO:0000313" key="1">
    <source>
        <dbReference type="EMBL" id="NIZ46930.1"/>
    </source>
</evidence>
<evidence type="ECO:0000313" key="2">
    <source>
        <dbReference type="Proteomes" id="UP000752013"/>
    </source>
</evidence>
<proteinExistence type="predicted"/>
<gene>
    <name evidence="1" type="ORF">HCT46_03240</name>
</gene>
<dbReference type="RefSeq" id="WP_167703369.1">
    <property type="nucleotide sequence ID" value="NZ_CP118168.1"/>
</dbReference>
<dbReference type="EMBL" id="JAATLK010000001">
    <property type="protein sequence ID" value="NIZ46930.1"/>
    <property type="molecule type" value="Genomic_DNA"/>
</dbReference>
<protein>
    <submittedName>
        <fullName evidence="1">Uncharacterized protein</fullName>
    </submittedName>
</protein>
<keyword evidence="2" id="KW-1185">Reference proteome</keyword>
<organism evidence="1 2">
    <name type="scientific">Entomospira nematocerorum</name>
    <dbReference type="NCBI Taxonomy" id="2719987"/>
    <lineage>
        <taxon>Bacteria</taxon>
        <taxon>Pseudomonadati</taxon>
        <taxon>Spirochaetota</taxon>
        <taxon>Spirochaetia</taxon>
        <taxon>Spirochaetales</taxon>
        <taxon>Spirochaetaceae</taxon>
        <taxon>Entomospira</taxon>
    </lineage>
</organism>
<sequence>MHKIFFGSLVLVFTTVYSSWAYSNLAHIVEISKNSTIIELQQFAMRVNWRPSLRESTDLWSSREAVAFQALRSKAGNKELKLLVYTVDFSEIGKKQDVFFFFYQDRLFAINFFIDNIDDTAFVKLVQEMGGSTSDGFLGYGKPIEVDSPFITYMWYLNVEWDQTLIMTYLNQNIMPLVNIQIVHEKLLPGGK</sequence>
<accession>A0A968GER1</accession>
<dbReference type="Proteomes" id="UP000752013">
    <property type="component" value="Unassembled WGS sequence"/>
</dbReference>
<dbReference type="AlphaFoldDB" id="A0A968GER1"/>
<name>A0A968GER1_9SPIO</name>